<dbReference type="InterPro" id="IPR002197">
    <property type="entry name" value="HTH_Fis"/>
</dbReference>
<dbReference type="RefSeq" id="WP_255507851.1">
    <property type="nucleotide sequence ID" value="NZ_JBHUEJ010000026.1"/>
</dbReference>
<proteinExistence type="predicted"/>
<comment type="caution">
    <text evidence="3">The sequence shown here is derived from an EMBL/GenBank/DDBJ whole genome shotgun (WGS) entry which is preliminary data.</text>
</comment>
<dbReference type="PRINTS" id="PR01590">
    <property type="entry name" value="HTHFIS"/>
</dbReference>
<protein>
    <submittedName>
        <fullName evidence="3">Helix-turn-helix domain-containing protein</fullName>
    </submittedName>
</protein>
<dbReference type="Pfam" id="PF01590">
    <property type="entry name" value="GAF"/>
    <property type="match status" value="1"/>
</dbReference>
<dbReference type="InterPro" id="IPR029016">
    <property type="entry name" value="GAF-like_dom_sf"/>
</dbReference>
<organism evidence="3 4">
    <name type="scientific">Ottowia flava</name>
    <dbReference type="NCBI Taxonomy" id="2675430"/>
    <lineage>
        <taxon>Bacteria</taxon>
        <taxon>Pseudomonadati</taxon>
        <taxon>Pseudomonadota</taxon>
        <taxon>Betaproteobacteria</taxon>
        <taxon>Burkholderiales</taxon>
        <taxon>Comamonadaceae</taxon>
        <taxon>Ottowia</taxon>
    </lineage>
</organism>
<dbReference type="EMBL" id="JBHUEJ010000026">
    <property type="protein sequence ID" value="MFD1711406.1"/>
    <property type="molecule type" value="Genomic_DNA"/>
</dbReference>
<keyword evidence="4" id="KW-1185">Reference proteome</keyword>
<evidence type="ECO:0000259" key="2">
    <source>
        <dbReference type="Pfam" id="PF02954"/>
    </source>
</evidence>
<dbReference type="InterPro" id="IPR009057">
    <property type="entry name" value="Homeodomain-like_sf"/>
</dbReference>
<dbReference type="InterPro" id="IPR003018">
    <property type="entry name" value="GAF"/>
</dbReference>
<dbReference type="Gene3D" id="1.10.10.60">
    <property type="entry name" value="Homeodomain-like"/>
    <property type="match status" value="1"/>
</dbReference>
<evidence type="ECO:0000259" key="1">
    <source>
        <dbReference type="Pfam" id="PF01590"/>
    </source>
</evidence>
<gene>
    <name evidence="3" type="ORF">ACFSF0_12365</name>
</gene>
<reference evidence="4" key="1">
    <citation type="journal article" date="2019" name="Int. J. Syst. Evol. Microbiol.">
        <title>The Global Catalogue of Microorganisms (GCM) 10K type strain sequencing project: providing services to taxonomists for standard genome sequencing and annotation.</title>
        <authorList>
            <consortium name="The Broad Institute Genomics Platform"/>
            <consortium name="The Broad Institute Genome Sequencing Center for Infectious Disease"/>
            <person name="Wu L."/>
            <person name="Ma J."/>
        </authorList>
    </citation>
    <scope>NUCLEOTIDE SEQUENCE [LARGE SCALE GENOMIC DNA]</scope>
    <source>
        <strain evidence="4">LMG 29247</strain>
    </source>
</reference>
<dbReference type="Pfam" id="PF02954">
    <property type="entry name" value="HTH_8"/>
    <property type="match status" value="1"/>
</dbReference>
<dbReference type="Gene3D" id="3.30.450.40">
    <property type="match status" value="1"/>
</dbReference>
<sequence length="372" mass="39017">MGEAHRLQQIALARQQALGGTASATDALVDAWFDRAWLARSWQRCLAQGQRPAESVAFATVSAAVQRDTRDAAQALLAAAQPEMERLARAVAPIRYFAILTDAHGTVVGTAGAIDRSDRATDAIARVGVDLSERSVGTSAIGAALTELQPVWLHRGEHFFEDTAVYSCAGAPLIGPRGDCVGMLDLTGVNVAERPELKHLVAQSARQIEDALVLAVPHALCLRLAWYDGIATSERAAVMCLDADGAVVSANAAARDMLPSLHGSRHPAVHADELFALPWPQLFDLAQRGSAVPVPLWSGLRVSVRASRASACGDSGADAAALPLRSLTDDLIAQAVRAAGGNVTEAAQALGVSRATVYRRLGQGRRPGVGAV</sequence>
<dbReference type="SUPFAM" id="SSF46689">
    <property type="entry name" value="Homeodomain-like"/>
    <property type="match status" value="1"/>
</dbReference>
<accession>A0ABW4KVF8</accession>
<dbReference type="Proteomes" id="UP001597304">
    <property type="component" value="Unassembled WGS sequence"/>
</dbReference>
<name>A0ABW4KVF8_9BURK</name>
<evidence type="ECO:0000313" key="3">
    <source>
        <dbReference type="EMBL" id="MFD1711406.1"/>
    </source>
</evidence>
<feature type="domain" description="DNA binding HTH" evidence="2">
    <location>
        <begin position="330"/>
        <end position="362"/>
    </location>
</feature>
<evidence type="ECO:0000313" key="4">
    <source>
        <dbReference type="Proteomes" id="UP001597304"/>
    </source>
</evidence>
<feature type="domain" description="GAF" evidence="1">
    <location>
        <begin position="78"/>
        <end position="212"/>
    </location>
</feature>